<dbReference type="PROSITE" id="PS50109">
    <property type="entry name" value="HIS_KIN"/>
    <property type="match status" value="1"/>
</dbReference>
<dbReference type="PROSITE" id="PS50112">
    <property type="entry name" value="PAS"/>
    <property type="match status" value="3"/>
</dbReference>
<comment type="catalytic activity">
    <reaction evidence="1">
        <text>ATP + protein L-histidine = ADP + protein N-phospho-L-histidine.</text>
        <dbReference type="EC" id="2.7.13.3"/>
    </reaction>
</comment>
<dbReference type="OrthoDB" id="8127at2157"/>
<dbReference type="RefSeq" id="WP_004076124.1">
    <property type="nucleotide sequence ID" value="NZ_CM001436.1"/>
</dbReference>
<dbReference type="Pfam" id="PF02518">
    <property type="entry name" value="HATPase_c"/>
    <property type="match status" value="1"/>
</dbReference>
<dbReference type="Pfam" id="PF13426">
    <property type="entry name" value="PAS_9"/>
    <property type="match status" value="2"/>
</dbReference>
<dbReference type="InterPro" id="IPR000014">
    <property type="entry name" value="PAS"/>
</dbReference>
<keyword evidence="5 10" id="KW-0418">Kinase</keyword>
<keyword evidence="4" id="KW-0808">Transferase</keyword>
<reference evidence="10 11" key="1">
    <citation type="submission" date="2011-10" db="EMBL/GenBank/DDBJ databases">
        <title>The Improved High-Quality Draft genome of Methanoplanus limicola DSM 2279.</title>
        <authorList>
            <consortium name="US DOE Joint Genome Institute (JGI-PGF)"/>
            <person name="Lucas S."/>
            <person name="Copeland A."/>
            <person name="Lapidus A."/>
            <person name="Glavina del Rio T."/>
            <person name="Dalin E."/>
            <person name="Tice H."/>
            <person name="Bruce D."/>
            <person name="Goodwin L."/>
            <person name="Pitluck S."/>
            <person name="Peters L."/>
            <person name="Mikhailova N."/>
            <person name="Lu M."/>
            <person name="Kyrpides N."/>
            <person name="Mavromatis K."/>
            <person name="Ivanova N."/>
            <person name="Markowitz V."/>
            <person name="Cheng J.-F."/>
            <person name="Hugenholtz P."/>
            <person name="Woyke T."/>
            <person name="Wu D."/>
            <person name="Wirth R."/>
            <person name="Brambilla E.-M."/>
            <person name="Klenk H.-P."/>
            <person name="Eisen J.A."/>
        </authorList>
    </citation>
    <scope>NUCLEOTIDE SEQUENCE [LARGE SCALE GENOMIC DNA]</scope>
    <source>
        <strain evidence="10 11">DSM 2279</strain>
    </source>
</reference>
<dbReference type="GO" id="GO:0004673">
    <property type="term" value="F:protein histidine kinase activity"/>
    <property type="evidence" value="ECO:0007669"/>
    <property type="project" value="UniProtKB-EC"/>
</dbReference>
<dbReference type="HOGENOM" id="CLU_000445_114_58_2"/>
<dbReference type="STRING" id="937775.Metlim_0344"/>
<evidence type="ECO:0000259" key="9">
    <source>
        <dbReference type="PROSITE" id="PS50835"/>
    </source>
</evidence>
<feature type="domain" description="Histidine kinase" evidence="7">
    <location>
        <begin position="411"/>
        <end position="603"/>
    </location>
</feature>
<dbReference type="InterPro" id="IPR003594">
    <property type="entry name" value="HATPase_dom"/>
</dbReference>
<dbReference type="Proteomes" id="UP000005741">
    <property type="component" value="Chromosome"/>
</dbReference>
<evidence type="ECO:0000256" key="6">
    <source>
        <dbReference type="SAM" id="Coils"/>
    </source>
</evidence>
<dbReference type="SUPFAM" id="SSF55874">
    <property type="entry name" value="ATPase domain of HSP90 chaperone/DNA topoisomerase II/histidine kinase"/>
    <property type="match status" value="1"/>
</dbReference>
<dbReference type="CDD" id="cd00130">
    <property type="entry name" value="PAS"/>
    <property type="match status" value="2"/>
</dbReference>
<feature type="coiled-coil region" evidence="6">
    <location>
        <begin position="356"/>
        <end position="390"/>
    </location>
</feature>
<dbReference type="EC" id="2.7.13.3" evidence="2"/>
<keyword evidence="6" id="KW-0175">Coiled coil</keyword>
<organism evidence="10 11">
    <name type="scientific">Methanoplanus limicola DSM 2279</name>
    <dbReference type="NCBI Taxonomy" id="937775"/>
    <lineage>
        <taxon>Archaea</taxon>
        <taxon>Methanobacteriati</taxon>
        <taxon>Methanobacteriota</taxon>
        <taxon>Stenosarchaea group</taxon>
        <taxon>Methanomicrobia</taxon>
        <taxon>Methanomicrobiales</taxon>
        <taxon>Methanomicrobiaceae</taxon>
        <taxon>Methanoplanus</taxon>
    </lineage>
</organism>
<dbReference type="InterPro" id="IPR007110">
    <property type="entry name" value="Ig-like_dom"/>
</dbReference>
<dbReference type="PANTHER" id="PTHR43304">
    <property type="entry name" value="PHYTOCHROME-LIKE PROTEIN CPH1"/>
    <property type="match status" value="1"/>
</dbReference>
<dbReference type="SUPFAM" id="SSF55785">
    <property type="entry name" value="PYP-like sensor domain (PAS domain)"/>
    <property type="match status" value="3"/>
</dbReference>
<feature type="domain" description="PAS" evidence="8">
    <location>
        <begin position="241"/>
        <end position="282"/>
    </location>
</feature>
<sequence length="606" mass="70060">MEFTDEPDIYGEGTFFADNTGNIISVSESFCNLTGYSHEELADKNISDIITRILGDEYFFNFKTGISPDKKRSDILLRKKDSSEIWLRTNAYRMSECCIRYITTDITDLKEKKEELINSKNILETIFDNIPCGMVIIGEDYRIHSVNKKTCEITGYSSEELTGEFCDIICPKGKESKECPIWEKNKKSFDGMETAVKCKGGYRNPVLKNAELVQLDSRNYILEIFQDLSVLKEAENRLRRSEIRYRELFQNSPTGILLIDRDGEIIDMNPAAVKIYGSPSPEETRSRINVLNHPQLKKTAEKFRECLSEDKIISYEEYYTTIWGRKLYLRYDASQNHDEFNTIRDVTVNVQDLTDRKKDETELEEKNEILRELNEKLTLTEEEMIEQLYEITEMQKALTLSNKKLNILSAITRHDILNQITVLRGYLELASESKDYASSKIFFDKMDSAAERIQNQIEFTGDYEELGISEPKWHKISDVIRKLRNKKIAVKNRCGELEIFADSMLEKVFYNLMDNSIRYAGESAEITLTCKICSSGAKVYWMDNGTGVPNEEKEKIFQRGVGKNTGFGLFLIREILSITDIEIQETGVYGEGACFEITVPKDKYRW</sequence>
<feature type="domain" description="PAS" evidence="8">
    <location>
        <begin position="119"/>
        <end position="164"/>
    </location>
</feature>
<gene>
    <name evidence="10" type="ORF">Metlim_0344</name>
</gene>
<evidence type="ECO:0000259" key="8">
    <source>
        <dbReference type="PROSITE" id="PS50112"/>
    </source>
</evidence>
<dbReference type="NCBIfam" id="TIGR00229">
    <property type="entry name" value="sensory_box"/>
    <property type="match status" value="3"/>
</dbReference>
<dbReference type="InterPro" id="IPR052162">
    <property type="entry name" value="Sensor_kinase/Photoreceptor"/>
</dbReference>
<dbReference type="AlphaFoldDB" id="H1Z109"/>
<dbReference type="Gene3D" id="3.30.450.20">
    <property type="entry name" value="PAS domain"/>
    <property type="match status" value="3"/>
</dbReference>
<dbReference type="Gene3D" id="3.30.565.10">
    <property type="entry name" value="Histidine kinase-like ATPase, C-terminal domain"/>
    <property type="match status" value="1"/>
</dbReference>
<dbReference type="InterPro" id="IPR035965">
    <property type="entry name" value="PAS-like_dom_sf"/>
</dbReference>
<evidence type="ECO:0000256" key="2">
    <source>
        <dbReference type="ARBA" id="ARBA00012438"/>
    </source>
</evidence>
<evidence type="ECO:0000259" key="7">
    <source>
        <dbReference type="PROSITE" id="PS50109"/>
    </source>
</evidence>
<protein>
    <recommendedName>
        <fullName evidence="2">histidine kinase</fullName>
        <ecNumber evidence="2">2.7.13.3</ecNumber>
    </recommendedName>
</protein>
<evidence type="ECO:0000256" key="5">
    <source>
        <dbReference type="ARBA" id="ARBA00022777"/>
    </source>
</evidence>
<keyword evidence="3" id="KW-0597">Phosphoprotein</keyword>
<dbReference type="PROSITE" id="PS50835">
    <property type="entry name" value="IG_LIKE"/>
    <property type="match status" value="1"/>
</dbReference>
<proteinExistence type="predicted"/>
<dbReference type="SMART" id="SM00091">
    <property type="entry name" value="PAS"/>
    <property type="match status" value="3"/>
</dbReference>
<evidence type="ECO:0000256" key="1">
    <source>
        <dbReference type="ARBA" id="ARBA00000085"/>
    </source>
</evidence>
<name>H1Z109_9EURY</name>
<feature type="domain" description="PAS" evidence="8">
    <location>
        <begin position="15"/>
        <end position="50"/>
    </location>
</feature>
<dbReference type="InterPro" id="IPR036890">
    <property type="entry name" value="HATPase_C_sf"/>
</dbReference>
<dbReference type="Pfam" id="PF13188">
    <property type="entry name" value="PAS_8"/>
    <property type="match status" value="1"/>
</dbReference>
<dbReference type="EMBL" id="CM001436">
    <property type="protein sequence ID" value="EHQ34485.1"/>
    <property type="molecule type" value="Genomic_DNA"/>
</dbReference>
<evidence type="ECO:0000256" key="3">
    <source>
        <dbReference type="ARBA" id="ARBA00022553"/>
    </source>
</evidence>
<dbReference type="InterPro" id="IPR005467">
    <property type="entry name" value="His_kinase_dom"/>
</dbReference>
<dbReference type="SMART" id="SM00387">
    <property type="entry name" value="HATPase_c"/>
    <property type="match status" value="1"/>
</dbReference>
<feature type="domain" description="Ig-like" evidence="9">
    <location>
        <begin position="521"/>
        <end position="589"/>
    </location>
</feature>
<keyword evidence="11" id="KW-1185">Reference proteome</keyword>
<evidence type="ECO:0000313" key="10">
    <source>
        <dbReference type="EMBL" id="EHQ34485.1"/>
    </source>
</evidence>
<evidence type="ECO:0000313" key="11">
    <source>
        <dbReference type="Proteomes" id="UP000005741"/>
    </source>
</evidence>
<evidence type="ECO:0000256" key="4">
    <source>
        <dbReference type="ARBA" id="ARBA00022679"/>
    </source>
</evidence>
<dbReference type="PANTHER" id="PTHR43304:SF1">
    <property type="entry name" value="PAC DOMAIN-CONTAINING PROTEIN"/>
    <property type="match status" value="1"/>
</dbReference>
<dbReference type="InParanoid" id="H1Z109"/>
<accession>H1Z109</accession>